<accession>A0A853IVQ2</accession>
<evidence type="ECO:0000313" key="3">
    <source>
        <dbReference type="Proteomes" id="UP000589716"/>
    </source>
</evidence>
<feature type="region of interest" description="Disordered" evidence="1">
    <location>
        <begin position="164"/>
        <end position="210"/>
    </location>
</feature>
<dbReference type="AlphaFoldDB" id="A0A853IVQ2"/>
<name>A0A853IVQ2_9BURK</name>
<dbReference type="RefSeq" id="WP_180550086.1">
    <property type="nucleotide sequence ID" value="NZ_JACCKX010000001.1"/>
</dbReference>
<keyword evidence="3" id="KW-1185">Reference proteome</keyword>
<organism evidence="2 3">
    <name type="scientific">Ottowia beijingensis</name>
    <dbReference type="NCBI Taxonomy" id="1207057"/>
    <lineage>
        <taxon>Bacteria</taxon>
        <taxon>Pseudomonadati</taxon>
        <taxon>Pseudomonadota</taxon>
        <taxon>Betaproteobacteria</taxon>
        <taxon>Burkholderiales</taxon>
        <taxon>Comamonadaceae</taxon>
        <taxon>Ottowia</taxon>
    </lineage>
</organism>
<dbReference type="Proteomes" id="UP000589716">
    <property type="component" value="Unassembled WGS sequence"/>
</dbReference>
<protein>
    <submittedName>
        <fullName evidence="2">Uncharacterized protein</fullName>
    </submittedName>
</protein>
<comment type="caution">
    <text evidence="2">The sequence shown here is derived from an EMBL/GenBank/DDBJ whole genome shotgun (WGS) entry which is preliminary data.</text>
</comment>
<reference evidence="2 3" key="1">
    <citation type="submission" date="2020-07" db="EMBL/GenBank/DDBJ databases">
        <authorList>
            <person name="Maaloum M."/>
        </authorList>
    </citation>
    <scope>NUCLEOTIDE SEQUENCE [LARGE SCALE GENOMIC DNA]</scope>
    <source>
        <strain evidence="2 3">GCS-AN-3</strain>
    </source>
</reference>
<sequence length="210" mass="22482">MTSNWNDFNDAEQQQGFDLIPKGTLVPVRMTIKPGGHDDPAQGWGGGYATESFETGAIYLAAEFVVTGGEHAKRKMWSNIGLHSKKGPTWGQMGRSFIRAVLNSARNVHPQDNSPQAAAARRIQGFHELDGIEFLARVDVEKDTKGLDRNVVKLAVEPDHPEYAKLMGVPPKAKTGGGTSGAPAQATPPHAATTPAPQRAPVTGKPAWAQ</sequence>
<proteinExistence type="predicted"/>
<evidence type="ECO:0000313" key="2">
    <source>
        <dbReference type="EMBL" id="NZA01647.1"/>
    </source>
</evidence>
<dbReference type="EMBL" id="JACCKX010000001">
    <property type="protein sequence ID" value="NZA01647.1"/>
    <property type="molecule type" value="Genomic_DNA"/>
</dbReference>
<evidence type="ECO:0000256" key="1">
    <source>
        <dbReference type="SAM" id="MobiDB-lite"/>
    </source>
</evidence>
<feature type="compositionally biased region" description="Low complexity" evidence="1">
    <location>
        <begin position="182"/>
        <end position="201"/>
    </location>
</feature>
<gene>
    <name evidence="2" type="ORF">H0I39_07530</name>
</gene>